<comment type="caution">
    <text evidence="1">The sequence shown here is derived from an EMBL/GenBank/DDBJ whole genome shotgun (WGS) entry which is preliminary data.</text>
</comment>
<name>A0ABW8SFL2_9CLOT</name>
<proteinExistence type="predicted"/>
<evidence type="ECO:0000313" key="2">
    <source>
        <dbReference type="Proteomes" id="UP001623660"/>
    </source>
</evidence>
<gene>
    <name evidence="1" type="ORF">ACJDU8_01795</name>
</gene>
<dbReference type="RefSeq" id="WP_406790432.1">
    <property type="nucleotide sequence ID" value="NZ_JBJHZX010000002.1"/>
</dbReference>
<accession>A0ABW8SFL2</accession>
<dbReference type="EMBL" id="JBJHZX010000002">
    <property type="protein sequence ID" value="MFL0194313.1"/>
    <property type="molecule type" value="Genomic_DNA"/>
</dbReference>
<reference evidence="1 2" key="1">
    <citation type="submission" date="2024-11" db="EMBL/GenBank/DDBJ databases">
        <authorList>
            <person name="Heng Y.C."/>
            <person name="Lim A.C.H."/>
            <person name="Lee J.K.Y."/>
            <person name="Kittelmann S."/>
        </authorList>
    </citation>
    <scope>NUCLEOTIDE SEQUENCE [LARGE SCALE GENOMIC DNA]</scope>
    <source>
        <strain evidence="1 2">WILCCON 0269</strain>
    </source>
</reference>
<dbReference type="Proteomes" id="UP001623660">
    <property type="component" value="Unassembled WGS sequence"/>
</dbReference>
<evidence type="ECO:0000313" key="1">
    <source>
        <dbReference type="EMBL" id="MFL0194313.1"/>
    </source>
</evidence>
<organism evidence="1 2">
    <name type="scientific">Candidatus Clostridium eludens</name>
    <dbReference type="NCBI Taxonomy" id="3381663"/>
    <lineage>
        <taxon>Bacteria</taxon>
        <taxon>Bacillati</taxon>
        <taxon>Bacillota</taxon>
        <taxon>Clostridia</taxon>
        <taxon>Eubacteriales</taxon>
        <taxon>Clostridiaceae</taxon>
        <taxon>Clostridium</taxon>
    </lineage>
</organism>
<sequence>MISKKVYMGLSKVAIAAIIATSLGGVAYVKDGDIYNMSTTPVTDKGSIGSILLNKSTFFDLILNMNNYGYEVGGKIYKASDASNQWNANPTATAATIYSY</sequence>
<protein>
    <submittedName>
        <fullName evidence="1">Uncharacterized protein</fullName>
    </submittedName>
</protein>
<keyword evidence="2" id="KW-1185">Reference proteome</keyword>